<evidence type="ECO:0000256" key="2">
    <source>
        <dbReference type="ARBA" id="ARBA00010047"/>
    </source>
</evidence>
<dbReference type="AlphaFoldDB" id="A0AAV8WU38"/>
<comment type="similarity">
    <text evidence="2">Belongs to the twisted gastrulation protein family.</text>
</comment>
<evidence type="ECO:0000256" key="4">
    <source>
        <dbReference type="ARBA" id="ARBA00022525"/>
    </source>
</evidence>
<gene>
    <name evidence="9" type="ORF">NQ314_017324</name>
</gene>
<dbReference type="GO" id="GO:0030510">
    <property type="term" value="P:regulation of BMP signaling pathway"/>
    <property type="evidence" value="ECO:0007669"/>
    <property type="project" value="TreeGrafter"/>
</dbReference>
<dbReference type="PANTHER" id="PTHR12312">
    <property type="entry name" value="TWISTED GASTRULATION PROTEIN HOMOLOG 1-A-RELATED"/>
    <property type="match status" value="1"/>
</dbReference>
<protein>
    <submittedName>
        <fullName evidence="9">Uncharacterized protein</fullName>
    </submittedName>
</protein>
<dbReference type="Proteomes" id="UP001162156">
    <property type="component" value="Unassembled WGS sequence"/>
</dbReference>
<keyword evidence="3" id="KW-0217">Developmental protein</keyword>
<feature type="domain" description="Tsg C-terminal" evidence="7">
    <location>
        <begin position="71"/>
        <end position="122"/>
    </location>
</feature>
<dbReference type="GO" id="GO:0005615">
    <property type="term" value="C:extracellular space"/>
    <property type="evidence" value="ECO:0007669"/>
    <property type="project" value="TreeGrafter"/>
</dbReference>
<evidence type="ECO:0000256" key="3">
    <source>
        <dbReference type="ARBA" id="ARBA00022473"/>
    </source>
</evidence>
<accession>A0AAV8WU38</accession>
<dbReference type="InterPro" id="IPR057726">
    <property type="entry name" value="Tsg_C"/>
</dbReference>
<evidence type="ECO:0000313" key="9">
    <source>
        <dbReference type="EMBL" id="KAJ8929959.1"/>
    </source>
</evidence>
<evidence type="ECO:0000256" key="1">
    <source>
        <dbReference type="ARBA" id="ARBA00004613"/>
    </source>
</evidence>
<comment type="caution">
    <text evidence="9">The sequence shown here is derived from an EMBL/GenBank/DDBJ whole genome shotgun (WGS) entry which is preliminary data.</text>
</comment>
<sequence>MLLGAFVCVECCNEAICGSIVSKCLLLKSCSCDLQTRECAKDCFSCLGYLYSQCCTCVDMCPKDNETTNILSKNSHVEDFPDAVPELFDVLTEIPDEFNRWNVILFPEEIDISQYTTRKESTVYM</sequence>
<feature type="domain" description="Tsg N-terminal" evidence="8">
    <location>
        <begin position="11"/>
        <end position="67"/>
    </location>
</feature>
<evidence type="ECO:0000259" key="7">
    <source>
        <dbReference type="Pfam" id="PF04668"/>
    </source>
</evidence>
<dbReference type="Pfam" id="PF04668">
    <property type="entry name" value="Tsg"/>
    <property type="match status" value="1"/>
</dbReference>
<dbReference type="InterPro" id="IPR057635">
    <property type="entry name" value="Tsg_N"/>
</dbReference>
<keyword evidence="6" id="KW-0325">Glycoprotein</keyword>
<dbReference type="InterPro" id="IPR006761">
    <property type="entry name" value="Tsg"/>
</dbReference>
<evidence type="ECO:0000256" key="5">
    <source>
        <dbReference type="ARBA" id="ARBA00022729"/>
    </source>
</evidence>
<reference evidence="9" key="1">
    <citation type="journal article" date="2023" name="Insect Mol. Biol.">
        <title>Genome sequencing provides insights into the evolution of gene families encoding plant cell wall-degrading enzymes in longhorned beetles.</title>
        <authorList>
            <person name="Shin N.R."/>
            <person name="Okamura Y."/>
            <person name="Kirsch R."/>
            <person name="Pauchet Y."/>
        </authorList>
    </citation>
    <scope>NUCLEOTIDE SEQUENCE</scope>
    <source>
        <strain evidence="9">RBIC_L_NR</strain>
    </source>
</reference>
<organism evidence="9 10">
    <name type="scientific">Rhamnusium bicolor</name>
    <dbReference type="NCBI Taxonomy" id="1586634"/>
    <lineage>
        <taxon>Eukaryota</taxon>
        <taxon>Metazoa</taxon>
        <taxon>Ecdysozoa</taxon>
        <taxon>Arthropoda</taxon>
        <taxon>Hexapoda</taxon>
        <taxon>Insecta</taxon>
        <taxon>Pterygota</taxon>
        <taxon>Neoptera</taxon>
        <taxon>Endopterygota</taxon>
        <taxon>Coleoptera</taxon>
        <taxon>Polyphaga</taxon>
        <taxon>Cucujiformia</taxon>
        <taxon>Chrysomeloidea</taxon>
        <taxon>Cerambycidae</taxon>
        <taxon>Lepturinae</taxon>
        <taxon>Rhagiini</taxon>
        <taxon>Rhamnusium</taxon>
    </lineage>
</organism>
<name>A0AAV8WU38_9CUCU</name>
<dbReference type="PANTHER" id="PTHR12312:SF16">
    <property type="entry name" value="TWISTED GASTRULATION PROTEIN HOMOLOG 1-A-RELATED"/>
    <property type="match status" value="1"/>
</dbReference>
<feature type="non-terminal residue" evidence="9">
    <location>
        <position position="125"/>
    </location>
</feature>
<evidence type="ECO:0000259" key="8">
    <source>
        <dbReference type="Pfam" id="PF23782"/>
    </source>
</evidence>
<proteinExistence type="inferred from homology"/>
<dbReference type="EMBL" id="JANEYF010004833">
    <property type="protein sequence ID" value="KAJ8929959.1"/>
    <property type="molecule type" value="Genomic_DNA"/>
</dbReference>
<dbReference type="Pfam" id="PF23782">
    <property type="entry name" value="Tsg_N"/>
    <property type="match status" value="1"/>
</dbReference>
<keyword evidence="10" id="KW-1185">Reference proteome</keyword>
<evidence type="ECO:0000313" key="10">
    <source>
        <dbReference type="Proteomes" id="UP001162156"/>
    </source>
</evidence>
<keyword evidence="4" id="KW-0964">Secreted</keyword>
<comment type="subcellular location">
    <subcellularLocation>
        <location evidence="1">Secreted</location>
    </subcellularLocation>
</comment>
<keyword evidence="5" id="KW-0732">Signal</keyword>
<evidence type="ECO:0000256" key="6">
    <source>
        <dbReference type="ARBA" id="ARBA00023180"/>
    </source>
</evidence>